<sequence length="70" mass="7679">MNDEAKRIIALEQAVLALLAAGAARGIPPNDLRLHAIGGLLIGDRWSWVDEEHVGDAINELYRAMHSFSE</sequence>
<reference evidence="1" key="3">
    <citation type="journal article" date="2023" name="mSystems">
        <title>Charting the Lipopeptidome of Nonpathogenic Pseudomonas.</title>
        <authorList>
            <person name="Cesa-Luna C."/>
            <person name="Geudens N."/>
            <person name="Girard L."/>
            <person name="De Roo V."/>
            <person name="Maklad H.R."/>
            <person name="Martins J.C."/>
            <person name="Hofte M."/>
            <person name="De Mot R."/>
        </authorList>
    </citation>
    <scope>NUCLEOTIDE SEQUENCE</scope>
    <source>
        <strain evidence="1">COR51</strain>
    </source>
</reference>
<dbReference type="EMBL" id="JAOSLA010000003">
    <property type="protein sequence ID" value="MCU7237168.1"/>
    <property type="molecule type" value="Genomic_DNA"/>
</dbReference>
<dbReference type="RefSeq" id="WP_262950405.1">
    <property type="nucleotide sequence ID" value="NZ_JAOSLA010000003.1"/>
</dbReference>
<name>A0ABT2V6R9_9PSED</name>
<protein>
    <submittedName>
        <fullName evidence="1">Uncharacterized protein</fullName>
    </submittedName>
</protein>
<comment type="caution">
    <text evidence="1">The sequence shown here is derived from an EMBL/GenBank/DDBJ whole genome shotgun (WGS) entry which is preliminary data.</text>
</comment>
<reference evidence="1" key="2">
    <citation type="submission" date="2022-09" db="EMBL/GenBank/DDBJ databases">
        <authorList>
            <person name="Cesa-Luna C."/>
            <person name="Girard L."/>
            <person name="Lood C."/>
            <person name="Hofte M."/>
            <person name="De Mot R."/>
        </authorList>
    </citation>
    <scope>NUCLEOTIDE SEQUENCE</scope>
    <source>
        <strain evidence="1">COR51</strain>
    </source>
</reference>
<reference evidence="1" key="1">
    <citation type="journal article" date="2022" name="Microbiol. Spectr.">
        <title>An Nuclear Magnetic Resonance Fingerprint Matching Approach for the Identification and Structural Re-Evaluation of Pseudomonas Lipopeptides.</title>
        <authorList>
            <person name="De Roo V."/>
            <person name="Verleysen Y."/>
            <person name="Kovacs B."/>
            <person name="De Vleeschouwer M."/>
            <person name="Muangkaew P."/>
            <person name="Girard L."/>
            <person name="Hofte M."/>
            <person name="De Mot R."/>
            <person name="Madder A."/>
            <person name="Geudens N."/>
            <person name="Martins J.C."/>
        </authorList>
    </citation>
    <scope>NUCLEOTIDE SEQUENCE</scope>
    <source>
        <strain evidence="1">COR51</strain>
    </source>
</reference>
<evidence type="ECO:0000313" key="1">
    <source>
        <dbReference type="EMBL" id="MCU7237168.1"/>
    </source>
</evidence>
<keyword evidence="2" id="KW-1185">Reference proteome</keyword>
<evidence type="ECO:0000313" key="2">
    <source>
        <dbReference type="Proteomes" id="UP001139994"/>
    </source>
</evidence>
<organism evidence="1 2">
    <name type="scientific">Pseudomonas peradeniyensis</name>
    <dbReference type="NCBI Taxonomy" id="2745488"/>
    <lineage>
        <taxon>Bacteria</taxon>
        <taxon>Pseudomonadati</taxon>
        <taxon>Pseudomonadota</taxon>
        <taxon>Gammaproteobacteria</taxon>
        <taxon>Pseudomonadales</taxon>
        <taxon>Pseudomonadaceae</taxon>
        <taxon>Pseudomonas</taxon>
    </lineage>
</organism>
<dbReference type="Proteomes" id="UP001139994">
    <property type="component" value="Unassembled WGS sequence"/>
</dbReference>
<gene>
    <name evidence="1" type="ORF">OC929_03825</name>
</gene>
<proteinExistence type="predicted"/>
<accession>A0ABT2V6R9</accession>